<keyword evidence="3" id="KW-1185">Reference proteome</keyword>
<dbReference type="OrthoDB" id="3598674at2759"/>
<dbReference type="InterPro" id="IPR010730">
    <property type="entry name" value="HET"/>
</dbReference>
<name>A0A1L7WSC1_9HELO</name>
<dbReference type="Proteomes" id="UP000184330">
    <property type="component" value="Unassembled WGS sequence"/>
</dbReference>
<gene>
    <name evidence="2" type="ORF">PAC_05545</name>
</gene>
<dbReference type="PANTHER" id="PTHR24148:SF64">
    <property type="entry name" value="HETEROKARYON INCOMPATIBILITY DOMAIN-CONTAINING PROTEIN"/>
    <property type="match status" value="1"/>
</dbReference>
<feature type="domain" description="Heterokaryon incompatibility" evidence="1">
    <location>
        <begin position="133"/>
        <end position="232"/>
    </location>
</feature>
<dbReference type="InterPro" id="IPR052895">
    <property type="entry name" value="HetReg/Transcr_Mod"/>
</dbReference>
<organism evidence="2 3">
    <name type="scientific">Phialocephala subalpina</name>
    <dbReference type="NCBI Taxonomy" id="576137"/>
    <lineage>
        <taxon>Eukaryota</taxon>
        <taxon>Fungi</taxon>
        <taxon>Dikarya</taxon>
        <taxon>Ascomycota</taxon>
        <taxon>Pezizomycotina</taxon>
        <taxon>Leotiomycetes</taxon>
        <taxon>Helotiales</taxon>
        <taxon>Mollisiaceae</taxon>
        <taxon>Phialocephala</taxon>
        <taxon>Phialocephala fortinii species complex</taxon>
    </lineage>
</organism>
<sequence length="401" mass="46103">MVLEPNLLYSRSNGMKDKISISNMASAQSHHYKALDHNAAEFRLVTFARTEDGEIRGRLHVFRISECPVYIAISYTWGEDPPQYTIYLDGQKFQLRENIYQALQSILILRARNRPRDPPLPKKLRPHGLSRKAAECEYFWIDSICIDQTCFAERNHQVRMMGLIFSNTDLMISWLGRESDRSVDVMQAICIGHATPSIPFAIGPPPLPQHLRDMLDIFARLKYWSRLWIVQEIILAKDILVGWGNVFLPWQDIVNVGLFAGSFPIRFQSYAHSLQGTHEYDENWVKFVMEREQRKLPLKDAGRSADLVGRMKPPNLYALIIQFAGQQCFNPRDKVVGLLGLLSNDAAHLADYEKPIDEYFREVCKYAFTTAGIDGEWDKRNFQCRLGDMLGLSAPEYSVLV</sequence>
<dbReference type="EMBL" id="FJOG01000006">
    <property type="protein sequence ID" value="CZR55657.1"/>
    <property type="molecule type" value="Genomic_DNA"/>
</dbReference>
<accession>A0A1L7WSC1</accession>
<evidence type="ECO:0000259" key="1">
    <source>
        <dbReference type="Pfam" id="PF06985"/>
    </source>
</evidence>
<evidence type="ECO:0000313" key="3">
    <source>
        <dbReference type="Proteomes" id="UP000184330"/>
    </source>
</evidence>
<reference evidence="2 3" key="1">
    <citation type="submission" date="2016-03" db="EMBL/GenBank/DDBJ databases">
        <authorList>
            <person name="Ploux O."/>
        </authorList>
    </citation>
    <scope>NUCLEOTIDE SEQUENCE [LARGE SCALE GENOMIC DNA]</scope>
    <source>
        <strain evidence="2 3">UAMH 11012</strain>
    </source>
</reference>
<dbReference type="PANTHER" id="PTHR24148">
    <property type="entry name" value="ANKYRIN REPEAT DOMAIN-CONTAINING PROTEIN 39 HOMOLOG-RELATED"/>
    <property type="match status" value="1"/>
</dbReference>
<proteinExistence type="predicted"/>
<dbReference type="Pfam" id="PF06985">
    <property type="entry name" value="HET"/>
    <property type="match status" value="1"/>
</dbReference>
<evidence type="ECO:0000313" key="2">
    <source>
        <dbReference type="EMBL" id="CZR55657.1"/>
    </source>
</evidence>
<dbReference type="AlphaFoldDB" id="A0A1L7WSC1"/>
<dbReference type="STRING" id="576137.A0A1L7WSC1"/>
<protein>
    <recommendedName>
        <fullName evidence="1">Heterokaryon incompatibility domain-containing protein</fullName>
    </recommendedName>
</protein>